<feature type="transmembrane region" description="Helical" evidence="1">
    <location>
        <begin position="43"/>
        <end position="69"/>
    </location>
</feature>
<sequence>MKYRVLPYTLKVWLTSVAVAPVLQIIVQLITQIPYKFASVHDTIIYLLYMLICGWLFSIPCWFLLWLSAWLTNQFTANIRFIKITLTLAGVVIALLPFVTYAGDSLPHYTNPDFIWVMFYPITIAAGIWVYKFEPMAESMDAHHEETSLHDPDGPIIT</sequence>
<reference evidence="2 3" key="1">
    <citation type="submission" date="2023-02" db="EMBL/GenBank/DDBJ databases">
        <title>Genome sequence of Mucilaginibacter jinjuensis strain KACC 16571.</title>
        <authorList>
            <person name="Kim S."/>
            <person name="Heo J."/>
            <person name="Kwon S.-W."/>
        </authorList>
    </citation>
    <scope>NUCLEOTIDE SEQUENCE [LARGE SCALE GENOMIC DNA]</scope>
    <source>
        <strain evidence="2 3">KACC 16571</strain>
    </source>
</reference>
<keyword evidence="1" id="KW-1133">Transmembrane helix</keyword>
<feature type="transmembrane region" description="Helical" evidence="1">
    <location>
        <begin position="12"/>
        <end position="31"/>
    </location>
</feature>
<protein>
    <submittedName>
        <fullName evidence="2">Uncharacterized protein</fullName>
    </submittedName>
</protein>
<organism evidence="2 3">
    <name type="scientific">Mucilaginibacter jinjuensis</name>
    <dbReference type="NCBI Taxonomy" id="1176721"/>
    <lineage>
        <taxon>Bacteria</taxon>
        <taxon>Pseudomonadati</taxon>
        <taxon>Bacteroidota</taxon>
        <taxon>Sphingobacteriia</taxon>
        <taxon>Sphingobacteriales</taxon>
        <taxon>Sphingobacteriaceae</taxon>
        <taxon>Mucilaginibacter</taxon>
    </lineage>
</organism>
<keyword evidence="1" id="KW-0472">Membrane</keyword>
<evidence type="ECO:0000313" key="2">
    <source>
        <dbReference type="EMBL" id="WCT12659.1"/>
    </source>
</evidence>
<evidence type="ECO:0000256" key="1">
    <source>
        <dbReference type="SAM" id="Phobius"/>
    </source>
</evidence>
<dbReference type="EMBL" id="CP117167">
    <property type="protein sequence ID" value="WCT12659.1"/>
    <property type="molecule type" value="Genomic_DNA"/>
</dbReference>
<feature type="transmembrane region" description="Helical" evidence="1">
    <location>
        <begin position="114"/>
        <end position="131"/>
    </location>
</feature>
<accession>A0ABY7T852</accession>
<keyword evidence="1" id="KW-0812">Transmembrane</keyword>
<proteinExistence type="predicted"/>
<feature type="transmembrane region" description="Helical" evidence="1">
    <location>
        <begin position="81"/>
        <end position="102"/>
    </location>
</feature>
<gene>
    <name evidence="2" type="ORF">PQO05_01780</name>
</gene>
<dbReference type="RefSeq" id="WP_273630923.1">
    <property type="nucleotide sequence ID" value="NZ_CP117167.1"/>
</dbReference>
<keyword evidence="3" id="KW-1185">Reference proteome</keyword>
<evidence type="ECO:0000313" key="3">
    <source>
        <dbReference type="Proteomes" id="UP001216139"/>
    </source>
</evidence>
<name>A0ABY7T852_9SPHI</name>
<dbReference type="Proteomes" id="UP001216139">
    <property type="component" value="Chromosome"/>
</dbReference>